<comment type="caution">
    <text evidence="2">The sequence shown here is derived from an EMBL/GenBank/DDBJ whole genome shotgun (WGS) entry which is preliminary data.</text>
</comment>
<protein>
    <submittedName>
        <fullName evidence="2">Uncharacterized protein</fullName>
    </submittedName>
</protein>
<feature type="region of interest" description="Disordered" evidence="1">
    <location>
        <begin position="1"/>
        <end position="106"/>
    </location>
</feature>
<name>A0AAN7ZZL0_9PEZI</name>
<evidence type="ECO:0000313" key="3">
    <source>
        <dbReference type="Proteomes" id="UP001310594"/>
    </source>
</evidence>
<dbReference type="AlphaFoldDB" id="A0AAN7ZZL0"/>
<feature type="compositionally biased region" description="Low complexity" evidence="1">
    <location>
        <begin position="629"/>
        <end position="642"/>
    </location>
</feature>
<dbReference type="Proteomes" id="UP001310594">
    <property type="component" value="Unassembled WGS sequence"/>
</dbReference>
<feature type="compositionally biased region" description="Low complexity" evidence="1">
    <location>
        <begin position="654"/>
        <end position="666"/>
    </location>
</feature>
<feature type="compositionally biased region" description="Basic and acidic residues" evidence="1">
    <location>
        <begin position="579"/>
        <end position="588"/>
    </location>
</feature>
<evidence type="ECO:0000313" key="2">
    <source>
        <dbReference type="EMBL" id="KAK5696705.1"/>
    </source>
</evidence>
<proteinExistence type="predicted"/>
<gene>
    <name evidence="2" type="ORF">LTR97_008009</name>
</gene>
<reference evidence="2" key="1">
    <citation type="submission" date="2023-08" db="EMBL/GenBank/DDBJ databases">
        <title>Black Yeasts Isolated from many extreme environments.</title>
        <authorList>
            <person name="Coleine C."/>
            <person name="Stajich J.E."/>
            <person name="Selbmann L."/>
        </authorList>
    </citation>
    <scope>NUCLEOTIDE SEQUENCE</scope>
    <source>
        <strain evidence="2">CCFEE 5810</strain>
    </source>
</reference>
<dbReference type="EMBL" id="JAVRQU010000012">
    <property type="protein sequence ID" value="KAK5696705.1"/>
    <property type="molecule type" value="Genomic_DNA"/>
</dbReference>
<feature type="compositionally biased region" description="Low complexity" evidence="1">
    <location>
        <begin position="170"/>
        <end position="180"/>
    </location>
</feature>
<accession>A0AAN7ZZL0</accession>
<feature type="region of interest" description="Disordered" evidence="1">
    <location>
        <begin position="513"/>
        <end position="564"/>
    </location>
</feature>
<organism evidence="2 3">
    <name type="scientific">Elasticomyces elasticus</name>
    <dbReference type="NCBI Taxonomy" id="574655"/>
    <lineage>
        <taxon>Eukaryota</taxon>
        <taxon>Fungi</taxon>
        <taxon>Dikarya</taxon>
        <taxon>Ascomycota</taxon>
        <taxon>Pezizomycotina</taxon>
        <taxon>Dothideomycetes</taxon>
        <taxon>Dothideomycetidae</taxon>
        <taxon>Mycosphaerellales</taxon>
        <taxon>Teratosphaeriaceae</taxon>
        <taxon>Elasticomyces</taxon>
    </lineage>
</organism>
<feature type="compositionally biased region" description="Pro residues" evidence="1">
    <location>
        <begin position="513"/>
        <end position="525"/>
    </location>
</feature>
<feature type="compositionally biased region" description="Low complexity" evidence="1">
    <location>
        <begin position="81"/>
        <end position="94"/>
    </location>
</feature>
<feature type="compositionally biased region" description="Pro residues" evidence="1">
    <location>
        <begin position="61"/>
        <end position="76"/>
    </location>
</feature>
<sequence>MYVDSRPLSTFGQTQGWKMPSPEPSGSLKRPPFTKVPTSSSSSLRGMEQTAPSFQDFVRRTPPPADQAKPLPPTPLRPRRPSSFDSASSRASFRLTRRSSSVYSRGTSIWDLEREPEVPTIPSWQTADLSDQDLLLRPIAYSASTSQLDTKPPIQQQLEQLRTYSPLLHTPSPTISRRTTPSPPPGPRPSILLPPPVGFAHVPKKHLRTVSPEKAKEMLQAPGAVHMLPEELRALALGRSRSQDPMRVTSMEVMSGRMTPPELPEAPTLVDSQGRERLLCSPRASMSPVKHHGYPFPTTMDLPETAETSFHVGSGPVRTMAPLLTQTREASRMKVAQALGLADFDDQRGRQKERAPRNMSYEHYMPKQTSTVYDATASDTLISDAQIIAQEYHSLLSEQYRQPSFSSASQQSTRSDEGVAAHMKMVPQPLFHTKPASRLPGTPIMRNDSAASVSPFGMRADSGVTVSERRRSSGVKGFFPMRLSFSSQSGLRRRSTSGSIPISPPSLHILPAAAPPPDPVVPKPRTPSKFRRTSEDNRVSAYYPHVMSRKKGKGKKEKDASHPPAMPLLAADIIAQRTREATPDDSPLKSHPPMRGPVDRSDTASIGSNVSSRRLPNRMLKYTDKFMRSSESPSQSQENQSQENHHTITSSVASPHSPHLLPSPSSMKQPPGIHLGWSDVAKNAFDEARSSIQPRKRRPEPVISHLQTPARPLDESRDGLTEPESPGGRKASMAIFGGIMEGWRDNKAEKRRGELKKMIKVVTPETTEAEVSGAAQKRPSLVSRRWSAYNWV</sequence>
<feature type="compositionally biased region" description="Polar residues" evidence="1">
    <location>
        <begin position="603"/>
        <end position="614"/>
    </location>
</feature>
<feature type="region of interest" description="Disordered" evidence="1">
    <location>
        <begin position="579"/>
        <end position="736"/>
    </location>
</feature>
<feature type="region of interest" description="Disordered" evidence="1">
    <location>
        <begin position="165"/>
        <end position="189"/>
    </location>
</feature>
<evidence type="ECO:0000256" key="1">
    <source>
        <dbReference type="SAM" id="MobiDB-lite"/>
    </source>
</evidence>
<feature type="compositionally biased region" description="Polar residues" evidence="1">
    <location>
        <begin position="7"/>
        <end position="16"/>
    </location>
</feature>